<dbReference type="GO" id="GO:0004373">
    <property type="term" value="F:alpha-1,4-glucan glucosyltransferase (UDP-glucose donor) activity"/>
    <property type="evidence" value="ECO:0007669"/>
    <property type="project" value="InterPro"/>
</dbReference>
<gene>
    <name evidence="7" type="primary">glgA</name>
    <name evidence="10" type="ORF">OP8BY_2099</name>
</gene>
<dbReference type="Proteomes" id="UP000257323">
    <property type="component" value="Unassembled WGS sequence"/>
</dbReference>
<dbReference type="InterPro" id="IPR001296">
    <property type="entry name" value="Glyco_trans_1"/>
</dbReference>
<protein>
    <recommendedName>
        <fullName evidence="7">Glycogen synthase</fullName>
        <ecNumber evidence="7">2.4.1.21</ecNumber>
    </recommendedName>
    <alternativeName>
        <fullName evidence="7">Starch [bacterial glycogen] synthase</fullName>
    </alternativeName>
</protein>
<evidence type="ECO:0000313" key="10">
    <source>
        <dbReference type="EMBL" id="RFT16093.1"/>
    </source>
</evidence>
<evidence type="ECO:0000256" key="4">
    <source>
        <dbReference type="ARBA" id="ARBA00022676"/>
    </source>
</evidence>
<organism evidence="10 11">
    <name type="scientific">Candidatus Saccharicenans subterraneus</name>
    <dbReference type="NCBI Taxonomy" id="2508984"/>
    <lineage>
        <taxon>Bacteria</taxon>
        <taxon>Candidatus Aminicenantota</taxon>
        <taxon>Candidatus Aminicenantia</taxon>
        <taxon>Candidatus Aminicenantales</taxon>
        <taxon>Candidatus Saccharicenantaceae</taxon>
        <taxon>Candidatus Saccharicenans</taxon>
    </lineage>
</organism>
<comment type="similarity">
    <text evidence="3 7">Belongs to the glycosyltransferase 1 family. Bacterial/plant glycogen synthase subfamily.</text>
</comment>
<dbReference type="EC" id="2.4.1.21" evidence="7"/>
<dbReference type="PANTHER" id="PTHR45825:SF11">
    <property type="entry name" value="ALPHA AMYLASE DOMAIN-CONTAINING PROTEIN"/>
    <property type="match status" value="1"/>
</dbReference>
<evidence type="ECO:0000256" key="7">
    <source>
        <dbReference type="HAMAP-Rule" id="MF_00484"/>
    </source>
</evidence>
<accession>A0A3E2BMV2</accession>
<dbReference type="GO" id="GO:0005829">
    <property type="term" value="C:cytosol"/>
    <property type="evidence" value="ECO:0007669"/>
    <property type="project" value="TreeGrafter"/>
</dbReference>
<dbReference type="Pfam" id="PF00534">
    <property type="entry name" value="Glycos_transf_1"/>
    <property type="match status" value="1"/>
</dbReference>
<comment type="function">
    <text evidence="2 7">Synthesizes alpha-1,4-glucan chains using ADP-glucose.</text>
</comment>
<dbReference type="AlphaFoldDB" id="A0A3E2BMV2"/>
<evidence type="ECO:0000256" key="5">
    <source>
        <dbReference type="ARBA" id="ARBA00022679"/>
    </source>
</evidence>
<keyword evidence="4 7" id="KW-0328">Glycosyltransferase</keyword>
<dbReference type="SUPFAM" id="SSF53756">
    <property type="entry name" value="UDP-Glycosyltransferase/glycogen phosphorylase"/>
    <property type="match status" value="1"/>
</dbReference>
<evidence type="ECO:0000259" key="8">
    <source>
        <dbReference type="Pfam" id="PF00534"/>
    </source>
</evidence>
<feature type="binding site" evidence="7">
    <location>
        <position position="21"/>
    </location>
    <ligand>
        <name>ADP-alpha-D-glucose</name>
        <dbReference type="ChEBI" id="CHEBI:57498"/>
    </ligand>
</feature>
<evidence type="ECO:0000313" key="11">
    <source>
        <dbReference type="Proteomes" id="UP000257323"/>
    </source>
</evidence>
<reference evidence="10 11" key="1">
    <citation type="submission" date="2018-08" db="EMBL/GenBank/DDBJ databases">
        <title>Genome analysis of the thermophilic bacterium of the candidate phylum Aminicenantes from deep subsurface aquifer revealed its physiology and ecological role.</title>
        <authorList>
            <person name="Kadnikov V.V."/>
            <person name="Mardanov A.V."/>
            <person name="Beletsky A.V."/>
            <person name="Karnachuk O.V."/>
            <person name="Ravin N.V."/>
        </authorList>
    </citation>
    <scope>NUCLEOTIDE SEQUENCE [LARGE SCALE GENOMIC DNA]</scope>
    <source>
        <strain evidence="10">BY38</strain>
    </source>
</reference>
<dbReference type="NCBIfam" id="TIGR02095">
    <property type="entry name" value="glgA"/>
    <property type="match status" value="1"/>
</dbReference>
<dbReference type="InterPro" id="IPR011835">
    <property type="entry name" value="GS/SS"/>
</dbReference>
<dbReference type="GO" id="GO:0009011">
    <property type="term" value="F:alpha-1,4-glucan glucosyltransferase (ADP-glucose donor) activity"/>
    <property type="evidence" value="ECO:0007669"/>
    <property type="project" value="UniProtKB-UniRule"/>
</dbReference>
<dbReference type="UniPathway" id="UPA00164"/>
<sequence length="494" mass="56036">MNAETRIRVAFLTPEMAPLAKTGGLADVTGALPRYLARNPQLEVVAIMPLHREVRKKNFPLKTAFEHLTIDWPGSEKVFSVQEFQSEGFRVYLIDNPRLFDRDYLYSTPEGDYPDNGERFAFFSLAALETLRALSWKPDIIHAHDWQSALAFAYLRHRPAADGFFADTRLLFTIHNLAYQGLFPADLLGRVGLPRHLFNPEDLEFYGKVNFLKAGLLYSDAISTVSPTYSREIQTAEFGCGLEGVLRKRSDRLFGILNGIDYLEWNPETDPALPAHYSKGNLAGKSVCRLELLRYFNFQLDSNRPVVGMVSRLAGQKGFDLLAKSLDELLKKELYLVILGTGEIEIQNLLVEAQKKYPGRLGLKIAFDDRLARLIYAGSDFFLIPSRYEPCGLTQMYSLRYGTVPIVRSTGGLRDTVSEFNPSTLQGNGFLFQDYQTAPLVEAVSRALTFYRKEPFWSRLVANGLDSDFSWEKSAGDYFNLYRQMLSWPAARFS</sequence>
<name>A0A3E2BMV2_9BACT</name>
<evidence type="ECO:0000256" key="1">
    <source>
        <dbReference type="ARBA" id="ARBA00001478"/>
    </source>
</evidence>
<dbReference type="InterPro" id="IPR013534">
    <property type="entry name" value="Starch_synth_cat_dom"/>
</dbReference>
<dbReference type="GO" id="GO:0005978">
    <property type="term" value="P:glycogen biosynthetic process"/>
    <property type="evidence" value="ECO:0007669"/>
    <property type="project" value="UniProtKB-UniRule"/>
</dbReference>
<dbReference type="NCBIfam" id="NF001899">
    <property type="entry name" value="PRK00654.1-2"/>
    <property type="match status" value="1"/>
</dbReference>
<dbReference type="HAMAP" id="MF_00484">
    <property type="entry name" value="Glycogen_synth"/>
    <property type="match status" value="1"/>
</dbReference>
<evidence type="ECO:0000256" key="2">
    <source>
        <dbReference type="ARBA" id="ARBA00002764"/>
    </source>
</evidence>
<feature type="domain" description="Starch synthase catalytic" evidence="9">
    <location>
        <begin position="8"/>
        <end position="248"/>
    </location>
</feature>
<evidence type="ECO:0000256" key="6">
    <source>
        <dbReference type="ARBA" id="ARBA00023056"/>
    </source>
</evidence>
<dbReference type="Pfam" id="PF08323">
    <property type="entry name" value="Glyco_transf_5"/>
    <property type="match status" value="1"/>
</dbReference>
<dbReference type="Gene3D" id="3.40.50.2000">
    <property type="entry name" value="Glycogen Phosphorylase B"/>
    <property type="match status" value="2"/>
</dbReference>
<comment type="pathway">
    <text evidence="7">Glycan biosynthesis; glycogen biosynthesis.</text>
</comment>
<keyword evidence="6 7" id="KW-0320">Glycogen biosynthesis</keyword>
<comment type="caution">
    <text evidence="10">The sequence shown here is derived from an EMBL/GenBank/DDBJ whole genome shotgun (WGS) entry which is preliminary data.</text>
</comment>
<keyword evidence="5 7" id="KW-0808">Transferase</keyword>
<dbReference type="PANTHER" id="PTHR45825">
    <property type="entry name" value="GRANULE-BOUND STARCH SYNTHASE 1, CHLOROPLASTIC/AMYLOPLASTIC"/>
    <property type="match status" value="1"/>
</dbReference>
<evidence type="ECO:0000256" key="3">
    <source>
        <dbReference type="ARBA" id="ARBA00010281"/>
    </source>
</evidence>
<dbReference type="CDD" id="cd03791">
    <property type="entry name" value="GT5_Glycogen_synthase_DULL1-like"/>
    <property type="match status" value="1"/>
</dbReference>
<proteinExistence type="inferred from homology"/>
<feature type="domain" description="Glycosyl transferase family 1" evidence="8">
    <location>
        <begin position="299"/>
        <end position="449"/>
    </location>
</feature>
<comment type="catalytic activity">
    <reaction evidence="1 7">
        <text>[(1-&gt;4)-alpha-D-glucosyl](n) + ADP-alpha-D-glucose = [(1-&gt;4)-alpha-D-glucosyl](n+1) + ADP + H(+)</text>
        <dbReference type="Rhea" id="RHEA:18189"/>
        <dbReference type="Rhea" id="RHEA-COMP:9584"/>
        <dbReference type="Rhea" id="RHEA-COMP:9587"/>
        <dbReference type="ChEBI" id="CHEBI:15378"/>
        <dbReference type="ChEBI" id="CHEBI:15444"/>
        <dbReference type="ChEBI" id="CHEBI:57498"/>
        <dbReference type="ChEBI" id="CHEBI:456216"/>
        <dbReference type="EC" id="2.4.1.21"/>
    </reaction>
</comment>
<evidence type="ECO:0000259" key="9">
    <source>
        <dbReference type="Pfam" id="PF08323"/>
    </source>
</evidence>
<dbReference type="EMBL" id="QUAH01000005">
    <property type="protein sequence ID" value="RFT16093.1"/>
    <property type="molecule type" value="Genomic_DNA"/>
</dbReference>